<proteinExistence type="predicted"/>
<evidence type="ECO:0000313" key="2">
    <source>
        <dbReference type="EMBL" id="SHJ59385.1"/>
    </source>
</evidence>
<feature type="region of interest" description="Disordered" evidence="1">
    <location>
        <begin position="1"/>
        <end position="29"/>
    </location>
</feature>
<name>A0A1M6KKC5_9BRAD</name>
<sequence length="64" mass="7373">MNGPNHQRHPPPPGLGFGEPDDRLRRGIQYPPNYRDMRAVPNLTDGEYWMPAFAGMTASHLWRE</sequence>
<evidence type="ECO:0000256" key="1">
    <source>
        <dbReference type="SAM" id="MobiDB-lite"/>
    </source>
</evidence>
<evidence type="ECO:0000313" key="3">
    <source>
        <dbReference type="Proteomes" id="UP000189935"/>
    </source>
</evidence>
<gene>
    <name evidence="2" type="ORF">SAMN05444159_0996</name>
</gene>
<accession>A0A1M6KKC5</accession>
<reference evidence="2 3" key="1">
    <citation type="submission" date="2016-11" db="EMBL/GenBank/DDBJ databases">
        <authorList>
            <person name="Jaros S."/>
            <person name="Januszkiewicz K."/>
            <person name="Wedrychowicz H."/>
        </authorList>
    </citation>
    <scope>NUCLEOTIDE SEQUENCE [LARGE SCALE GENOMIC DNA]</scope>
    <source>
        <strain evidence="2 3">GAS499</strain>
    </source>
</reference>
<dbReference type="Proteomes" id="UP000189935">
    <property type="component" value="Chromosome I"/>
</dbReference>
<dbReference type="AlphaFoldDB" id="A0A1M6KKC5"/>
<organism evidence="2 3">
    <name type="scientific">Bradyrhizobium lablabi</name>
    <dbReference type="NCBI Taxonomy" id="722472"/>
    <lineage>
        <taxon>Bacteria</taxon>
        <taxon>Pseudomonadati</taxon>
        <taxon>Pseudomonadota</taxon>
        <taxon>Alphaproteobacteria</taxon>
        <taxon>Hyphomicrobiales</taxon>
        <taxon>Nitrobacteraceae</taxon>
        <taxon>Bradyrhizobium</taxon>
    </lineage>
</organism>
<dbReference type="EMBL" id="LT670844">
    <property type="protein sequence ID" value="SHJ59385.1"/>
    <property type="molecule type" value="Genomic_DNA"/>
</dbReference>
<protein>
    <submittedName>
        <fullName evidence="2">Uncharacterized protein</fullName>
    </submittedName>
</protein>